<evidence type="ECO:0000259" key="14">
    <source>
        <dbReference type="Pfam" id="PF06832"/>
    </source>
</evidence>
<dbReference type="GO" id="GO:0009252">
    <property type="term" value="P:peptidoglycan biosynthetic process"/>
    <property type="evidence" value="ECO:0007669"/>
    <property type="project" value="UniProtKB-UniPathway"/>
</dbReference>
<keyword evidence="8" id="KW-0378">Hydrolase</keyword>
<dbReference type="Pfam" id="PF00905">
    <property type="entry name" value="Transpeptidase"/>
    <property type="match status" value="1"/>
</dbReference>
<dbReference type="STRING" id="1519643.SAMN06295933_1115"/>
<dbReference type="AlphaFoldDB" id="A0A1X7CRV5"/>
<keyword evidence="5" id="KW-0645">Protease</keyword>
<keyword evidence="7" id="KW-0808">Transferase</keyword>
<keyword evidence="4" id="KW-0121">Carboxypeptidase</keyword>
<dbReference type="Gene3D" id="1.10.3810.10">
    <property type="entry name" value="Biosynthetic peptidoglycan transglycosylase-like"/>
    <property type="match status" value="1"/>
</dbReference>
<evidence type="ECO:0000256" key="3">
    <source>
        <dbReference type="ARBA" id="ARBA00007739"/>
    </source>
</evidence>
<comment type="similarity">
    <text evidence="3">In the N-terminal section; belongs to the glycosyltransferase 51 family.</text>
</comment>
<protein>
    <recommendedName>
        <fullName evidence="10">peptidoglycan glycosyltransferase</fullName>
        <ecNumber evidence="10">2.4.99.28</ecNumber>
    </recommendedName>
</protein>
<evidence type="ECO:0000256" key="9">
    <source>
        <dbReference type="ARBA" id="ARBA00023268"/>
    </source>
</evidence>
<comment type="catalytic activity">
    <reaction evidence="11">
        <text>[GlcNAc-(1-&gt;4)-Mur2Ac(oyl-L-Ala-gamma-D-Glu-L-Lys-D-Ala-D-Ala)](n)-di-trans,octa-cis-undecaprenyl diphosphate + beta-D-GlcNAc-(1-&gt;4)-Mur2Ac(oyl-L-Ala-gamma-D-Glu-L-Lys-D-Ala-D-Ala)-di-trans,octa-cis-undecaprenyl diphosphate = [GlcNAc-(1-&gt;4)-Mur2Ac(oyl-L-Ala-gamma-D-Glu-L-Lys-D-Ala-D-Ala)](n+1)-di-trans,octa-cis-undecaprenyl diphosphate + di-trans,octa-cis-undecaprenyl diphosphate + H(+)</text>
        <dbReference type="Rhea" id="RHEA:23708"/>
        <dbReference type="Rhea" id="RHEA-COMP:9602"/>
        <dbReference type="Rhea" id="RHEA-COMP:9603"/>
        <dbReference type="ChEBI" id="CHEBI:15378"/>
        <dbReference type="ChEBI" id="CHEBI:58405"/>
        <dbReference type="ChEBI" id="CHEBI:60033"/>
        <dbReference type="ChEBI" id="CHEBI:78435"/>
        <dbReference type="EC" id="2.4.99.28"/>
    </reaction>
</comment>
<dbReference type="SUPFAM" id="SSF56601">
    <property type="entry name" value="beta-lactamase/transpeptidase-like"/>
    <property type="match status" value="1"/>
</dbReference>
<reference evidence="16" key="1">
    <citation type="submission" date="2017-04" db="EMBL/GenBank/DDBJ databases">
        <authorList>
            <person name="Varghese N."/>
            <person name="Submissions S."/>
        </authorList>
    </citation>
    <scope>NUCLEOTIDE SEQUENCE [LARGE SCALE GENOMIC DNA]</scope>
    <source>
        <strain evidence="16">K3S</strain>
    </source>
</reference>
<dbReference type="InterPro" id="IPR001264">
    <property type="entry name" value="Glyco_trans_51"/>
</dbReference>
<evidence type="ECO:0000256" key="6">
    <source>
        <dbReference type="ARBA" id="ARBA00022676"/>
    </source>
</evidence>
<dbReference type="GO" id="GO:0030288">
    <property type="term" value="C:outer membrane-bounded periplasmic space"/>
    <property type="evidence" value="ECO:0007669"/>
    <property type="project" value="TreeGrafter"/>
</dbReference>
<gene>
    <name evidence="15" type="ORF">SAMN06295933_1115</name>
</gene>
<dbReference type="Pfam" id="PF06832">
    <property type="entry name" value="BiPBP_C"/>
    <property type="match status" value="1"/>
</dbReference>
<dbReference type="InterPro" id="IPR023346">
    <property type="entry name" value="Lysozyme-like_dom_sf"/>
</dbReference>
<feature type="domain" description="Penicillin-binding C-terminal" evidence="14">
    <location>
        <begin position="684"/>
        <end position="767"/>
    </location>
</feature>
<evidence type="ECO:0000256" key="11">
    <source>
        <dbReference type="ARBA" id="ARBA00049902"/>
    </source>
</evidence>
<organism evidence="15 16">
    <name type="scientific">Desulfovibrio gilichinskyi</name>
    <dbReference type="NCBI Taxonomy" id="1519643"/>
    <lineage>
        <taxon>Bacteria</taxon>
        <taxon>Pseudomonadati</taxon>
        <taxon>Thermodesulfobacteriota</taxon>
        <taxon>Desulfovibrionia</taxon>
        <taxon>Desulfovibrionales</taxon>
        <taxon>Desulfovibrionaceae</taxon>
        <taxon>Desulfovibrio</taxon>
    </lineage>
</organism>
<evidence type="ECO:0000259" key="13">
    <source>
        <dbReference type="Pfam" id="PF00912"/>
    </source>
</evidence>
<evidence type="ECO:0000256" key="10">
    <source>
        <dbReference type="ARBA" id="ARBA00044770"/>
    </source>
</evidence>
<evidence type="ECO:0000256" key="7">
    <source>
        <dbReference type="ARBA" id="ARBA00022679"/>
    </source>
</evidence>
<dbReference type="UniPathway" id="UPA00219"/>
<dbReference type="InterPro" id="IPR001460">
    <property type="entry name" value="PCN-bd_Tpept"/>
</dbReference>
<name>A0A1X7CRV5_9BACT</name>
<dbReference type="InterPro" id="IPR012338">
    <property type="entry name" value="Beta-lactam/transpept-like"/>
</dbReference>
<comment type="similarity">
    <text evidence="2">In the C-terminal section; belongs to the transpeptidase family.</text>
</comment>
<feature type="domain" description="Glycosyl transferase family 51" evidence="13">
    <location>
        <begin position="59"/>
        <end position="225"/>
    </location>
</feature>
<dbReference type="InterPro" id="IPR009647">
    <property type="entry name" value="PBP_C"/>
</dbReference>
<dbReference type="EC" id="2.4.99.28" evidence="10"/>
<evidence type="ECO:0000256" key="5">
    <source>
        <dbReference type="ARBA" id="ARBA00022670"/>
    </source>
</evidence>
<evidence type="ECO:0000256" key="4">
    <source>
        <dbReference type="ARBA" id="ARBA00022645"/>
    </source>
</evidence>
<keyword evidence="6" id="KW-0328">Glycosyltransferase</keyword>
<keyword evidence="9" id="KW-0511">Multifunctional enzyme</keyword>
<dbReference type="GO" id="GO:0006508">
    <property type="term" value="P:proteolysis"/>
    <property type="evidence" value="ECO:0007669"/>
    <property type="project" value="UniProtKB-KW"/>
</dbReference>
<dbReference type="GO" id="GO:0008658">
    <property type="term" value="F:penicillin binding"/>
    <property type="evidence" value="ECO:0007669"/>
    <property type="project" value="InterPro"/>
</dbReference>
<dbReference type="NCBIfam" id="TIGR02073">
    <property type="entry name" value="PBP_1c"/>
    <property type="match status" value="1"/>
</dbReference>
<comment type="pathway">
    <text evidence="1">Cell wall biogenesis; peptidoglycan biosynthesis.</text>
</comment>
<dbReference type="InterPro" id="IPR011815">
    <property type="entry name" value="PBP_1c"/>
</dbReference>
<evidence type="ECO:0000256" key="2">
    <source>
        <dbReference type="ARBA" id="ARBA00007090"/>
    </source>
</evidence>
<dbReference type="EMBL" id="FWZU01000002">
    <property type="protein sequence ID" value="SMF01320.1"/>
    <property type="molecule type" value="Genomic_DNA"/>
</dbReference>
<evidence type="ECO:0000313" key="16">
    <source>
        <dbReference type="Proteomes" id="UP000192906"/>
    </source>
</evidence>
<keyword evidence="16" id="KW-1185">Reference proteome</keyword>
<evidence type="ECO:0000256" key="8">
    <source>
        <dbReference type="ARBA" id="ARBA00022801"/>
    </source>
</evidence>
<sequence>MVSRNKKLLITLGGIAFCFVAFFALDMVFPFPEHKLHPDTATVVYDRDHKPLRIFLPADEARRMHTNISKVSPVLIRSLLASEDGWYRYHPGINPISVVRAALSNLLAGRVVSGASTIPMQIARMATPEPRTFSAKLKESFRAVQLKLHHSNEELLEIYLNMLPYGGNIEGVAAASHFYFGHDPSTLSLAESALLTTLPRGPAFYDPLRHPQQAKLGRNHVMDQLEERGVFPTAEVARNKEVPLPTAILPVPLKASHFSRMVIERNGLPPEIMTTLNYKLQQTAEARLKEYVSRLRNADIDNAACVIIHIPTREIRALVGSADFFEKGYGGAINLAETKRSPGSTLKPFLYALAMDKGLMVPATFLYDIPVDFSGYSPENYDRTWSGQVEMREALARSLNVPAVKTLARTGVSDFVTLLRKGGLTTLDKKPMEYGLPLVLGGCEVKLTELTNLYASLADNGRYRPFKITPSADNISSQLFSPEVSWITLQMLSKVSRPEMNDTWMLTSDMPETAWKTGTSFGHRDAWAIGISGDYAVGVWVGNPDGRPRKGISGASHAGPLLFDLLRITSPGGKLPPKPDGPGITEIQVCAHSHQLPGPFCTERITIQTLSGKTQLKPCEYCKQIFIDPKSGFRLSGECLDRKKLKKMIIRTLPPQLARWRAENNMEVPLIPPLAPDCDLIPAGNAPKIVSPASSTPYLLRKDTPLKYQQIGLKADAEADSGTLYWFLDGRLVKKGEFNQNLFTEVEAGKHKISVTDSLGRTDSIIFEVLGGK</sequence>
<dbReference type="GO" id="GO:0004180">
    <property type="term" value="F:carboxypeptidase activity"/>
    <property type="evidence" value="ECO:0007669"/>
    <property type="project" value="UniProtKB-KW"/>
</dbReference>
<dbReference type="GO" id="GO:0008955">
    <property type="term" value="F:peptidoglycan glycosyltransferase activity"/>
    <property type="evidence" value="ECO:0007669"/>
    <property type="project" value="UniProtKB-EC"/>
</dbReference>
<dbReference type="Gene3D" id="3.40.710.10">
    <property type="entry name" value="DD-peptidase/beta-lactamase superfamily"/>
    <property type="match status" value="1"/>
</dbReference>
<dbReference type="PANTHER" id="PTHR32282:SF15">
    <property type="entry name" value="PENICILLIN-BINDING PROTEIN 1C"/>
    <property type="match status" value="1"/>
</dbReference>
<dbReference type="Proteomes" id="UP000192906">
    <property type="component" value="Unassembled WGS sequence"/>
</dbReference>
<dbReference type="InterPro" id="IPR050396">
    <property type="entry name" value="Glycosyltr_51/Transpeptidase"/>
</dbReference>
<dbReference type="InterPro" id="IPR036950">
    <property type="entry name" value="PBP_transglycosylase"/>
</dbReference>
<evidence type="ECO:0000313" key="15">
    <source>
        <dbReference type="EMBL" id="SMF01320.1"/>
    </source>
</evidence>
<proteinExistence type="inferred from homology"/>
<dbReference type="SUPFAM" id="SSF53955">
    <property type="entry name" value="Lysozyme-like"/>
    <property type="match status" value="1"/>
</dbReference>
<dbReference type="Pfam" id="PF00912">
    <property type="entry name" value="Transgly"/>
    <property type="match status" value="1"/>
</dbReference>
<feature type="domain" description="Penicillin-binding protein transpeptidase" evidence="12">
    <location>
        <begin position="304"/>
        <end position="520"/>
    </location>
</feature>
<evidence type="ECO:0000256" key="1">
    <source>
        <dbReference type="ARBA" id="ARBA00004752"/>
    </source>
</evidence>
<accession>A0A1X7CRV5</accession>
<dbReference type="PANTHER" id="PTHR32282">
    <property type="entry name" value="BINDING PROTEIN TRANSPEPTIDASE, PUTATIVE-RELATED"/>
    <property type="match status" value="1"/>
</dbReference>
<evidence type="ECO:0000259" key="12">
    <source>
        <dbReference type="Pfam" id="PF00905"/>
    </source>
</evidence>